<proteinExistence type="predicted"/>
<feature type="non-terminal residue" evidence="2">
    <location>
        <position position="1"/>
    </location>
</feature>
<organism evidence="2 3">
    <name type="scientific">Eragrostis curvula</name>
    <name type="common">weeping love grass</name>
    <dbReference type="NCBI Taxonomy" id="38414"/>
    <lineage>
        <taxon>Eukaryota</taxon>
        <taxon>Viridiplantae</taxon>
        <taxon>Streptophyta</taxon>
        <taxon>Embryophyta</taxon>
        <taxon>Tracheophyta</taxon>
        <taxon>Spermatophyta</taxon>
        <taxon>Magnoliopsida</taxon>
        <taxon>Liliopsida</taxon>
        <taxon>Poales</taxon>
        <taxon>Poaceae</taxon>
        <taxon>PACMAD clade</taxon>
        <taxon>Chloridoideae</taxon>
        <taxon>Eragrostideae</taxon>
        <taxon>Eragrostidinae</taxon>
        <taxon>Eragrostis</taxon>
    </lineage>
</organism>
<evidence type="ECO:0000313" key="3">
    <source>
        <dbReference type="Proteomes" id="UP000324897"/>
    </source>
</evidence>
<dbReference type="OrthoDB" id="10254973at2759"/>
<reference evidence="2 3" key="1">
    <citation type="journal article" date="2019" name="Sci. Rep.">
        <title>A high-quality genome of Eragrostis curvula grass provides insights into Poaceae evolution and supports new strategies to enhance forage quality.</title>
        <authorList>
            <person name="Carballo J."/>
            <person name="Santos B.A.C.M."/>
            <person name="Zappacosta D."/>
            <person name="Garbus I."/>
            <person name="Selva J.P."/>
            <person name="Gallo C.A."/>
            <person name="Diaz A."/>
            <person name="Albertini E."/>
            <person name="Caccamo M."/>
            <person name="Echenique V."/>
        </authorList>
    </citation>
    <scope>NUCLEOTIDE SEQUENCE [LARGE SCALE GENOMIC DNA]</scope>
    <source>
        <strain evidence="3">cv. Victoria</strain>
        <tissue evidence="2">Leaf</tissue>
    </source>
</reference>
<keyword evidence="1" id="KW-0175">Coiled coil</keyword>
<evidence type="ECO:0000256" key="1">
    <source>
        <dbReference type="ARBA" id="ARBA00023054"/>
    </source>
</evidence>
<dbReference type="Proteomes" id="UP000324897">
    <property type="component" value="Unassembled WGS sequence"/>
</dbReference>
<dbReference type="PANTHER" id="PTHR45916">
    <property type="entry name" value="STRUCTURAL MAINTENANCE OF CHROMOSOMES PROTEIN 5"/>
    <property type="match status" value="1"/>
</dbReference>
<dbReference type="EMBL" id="RWGY01000092">
    <property type="protein sequence ID" value="TVU04121.1"/>
    <property type="molecule type" value="Genomic_DNA"/>
</dbReference>
<dbReference type="PANTHER" id="PTHR45916:SF1">
    <property type="entry name" value="STRUCTURAL MAINTENANCE OF CHROMOSOMES PROTEIN 5"/>
    <property type="match status" value="1"/>
</dbReference>
<feature type="non-terminal residue" evidence="2">
    <location>
        <position position="62"/>
    </location>
</feature>
<dbReference type="AlphaFoldDB" id="A0A5J9T001"/>
<accession>A0A5J9T001</accession>
<dbReference type="GO" id="GO:0000724">
    <property type="term" value="P:double-strand break repair via homologous recombination"/>
    <property type="evidence" value="ECO:0007669"/>
    <property type="project" value="TreeGrafter"/>
</dbReference>
<protein>
    <submittedName>
        <fullName evidence="2">Uncharacterized protein</fullName>
    </submittedName>
</protein>
<name>A0A5J9T001_9POAL</name>
<gene>
    <name evidence="2" type="ORF">EJB05_50316</name>
</gene>
<dbReference type="GO" id="GO:0003697">
    <property type="term" value="F:single-stranded DNA binding"/>
    <property type="evidence" value="ECO:0007669"/>
    <property type="project" value="TreeGrafter"/>
</dbReference>
<evidence type="ECO:0000313" key="2">
    <source>
        <dbReference type="EMBL" id="TVU04121.1"/>
    </source>
</evidence>
<comment type="caution">
    <text evidence="2">The sequence shown here is derived from an EMBL/GenBank/DDBJ whole genome shotgun (WGS) entry which is preliminary data.</text>
</comment>
<sequence length="62" mass="7082">MDPINERKIFQKLVRASSQLNTQQLVTCFLVTPKLLPDLEYSDDACTVLQIMNGPWMEKAAK</sequence>
<dbReference type="Gramene" id="TVU04121">
    <property type="protein sequence ID" value="TVU04121"/>
    <property type="gene ID" value="EJB05_50316"/>
</dbReference>
<dbReference type="GO" id="GO:0030915">
    <property type="term" value="C:Smc5-Smc6 complex"/>
    <property type="evidence" value="ECO:0007669"/>
    <property type="project" value="TreeGrafter"/>
</dbReference>
<dbReference type="GO" id="GO:0005634">
    <property type="term" value="C:nucleus"/>
    <property type="evidence" value="ECO:0007669"/>
    <property type="project" value="TreeGrafter"/>
</dbReference>
<keyword evidence="3" id="KW-1185">Reference proteome</keyword>